<organism evidence="5 6">
    <name type="scientific">Candidatus Gottesmanbacteria bacterium RBG_16_43_7</name>
    <dbReference type="NCBI Taxonomy" id="1798373"/>
    <lineage>
        <taxon>Bacteria</taxon>
        <taxon>Candidatus Gottesmaniibacteriota</taxon>
    </lineage>
</organism>
<name>A0A1F5ZCD5_9BACT</name>
<dbReference type="AlphaFoldDB" id="A0A1F5ZCD5"/>
<evidence type="ECO:0000256" key="1">
    <source>
        <dbReference type="ARBA" id="ARBA00006739"/>
    </source>
</evidence>
<dbReference type="PANTHER" id="PTHR43398">
    <property type="entry name" value="DOLICHOL-PHOSPHATE MANNOSYLTRANSFERASE SUBUNIT 1"/>
    <property type="match status" value="1"/>
</dbReference>
<dbReference type="GO" id="GO:0016020">
    <property type="term" value="C:membrane"/>
    <property type="evidence" value="ECO:0007669"/>
    <property type="project" value="GOC"/>
</dbReference>
<keyword evidence="2" id="KW-0328">Glycosyltransferase</keyword>
<dbReference type="SUPFAM" id="SSF53448">
    <property type="entry name" value="Nucleotide-diphospho-sugar transferases"/>
    <property type="match status" value="1"/>
</dbReference>
<sequence>MNAKQEPEDLSIIIPAYFESENLQILLAKICAEFPKAFICIVDDSDFKERKKLERLAQTLKNNRLNFIFRYVKSGRGSAVIDGLTYMLKTYNTYYYVEMDADLAHDVRDIKKMQLKARDADLVIGSRYLPGSRITDWPVRRLIQSRIINAGLNLWLGLNISDYTNGLRLYRRQAVRYLVSIRLREKGFIALSEIAYKLSKQGFTLTEVAVTFTDRKFGQSNANFSELLASLVGAIRIRLRS</sequence>
<proteinExistence type="inferred from homology"/>
<protein>
    <recommendedName>
        <fullName evidence="4">Glycosyltransferase 2-like domain-containing protein</fullName>
    </recommendedName>
</protein>
<dbReference type="InterPro" id="IPR029044">
    <property type="entry name" value="Nucleotide-diphossugar_trans"/>
</dbReference>
<evidence type="ECO:0000313" key="6">
    <source>
        <dbReference type="Proteomes" id="UP000176854"/>
    </source>
</evidence>
<dbReference type="GO" id="GO:0004582">
    <property type="term" value="F:dolichyl-phosphate beta-D-mannosyltransferase activity"/>
    <property type="evidence" value="ECO:0007669"/>
    <property type="project" value="InterPro"/>
</dbReference>
<accession>A0A1F5ZCD5</accession>
<dbReference type="InterPro" id="IPR001173">
    <property type="entry name" value="Glyco_trans_2-like"/>
</dbReference>
<keyword evidence="3" id="KW-0808">Transferase</keyword>
<dbReference type="Gene3D" id="3.90.550.10">
    <property type="entry name" value="Spore Coat Polysaccharide Biosynthesis Protein SpsA, Chain A"/>
    <property type="match status" value="1"/>
</dbReference>
<comment type="caution">
    <text evidence="5">The sequence shown here is derived from an EMBL/GenBank/DDBJ whole genome shotgun (WGS) entry which is preliminary data.</text>
</comment>
<dbReference type="PANTHER" id="PTHR43398:SF1">
    <property type="entry name" value="DOLICHOL-PHOSPHATE MANNOSYLTRANSFERASE SUBUNIT 1"/>
    <property type="match status" value="1"/>
</dbReference>
<feature type="domain" description="Glycosyltransferase 2-like" evidence="4">
    <location>
        <begin position="11"/>
        <end position="176"/>
    </location>
</feature>
<evidence type="ECO:0000256" key="3">
    <source>
        <dbReference type="ARBA" id="ARBA00022679"/>
    </source>
</evidence>
<evidence type="ECO:0000256" key="2">
    <source>
        <dbReference type="ARBA" id="ARBA00022676"/>
    </source>
</evidence>
<evidence type="ECO:0000259" key="4">
    <source>
        <dbReference type="Pfam" id="PF00535"/>
    </source>
</evidence>
<evidence type="ECO:0000313" key="5">
    <source>
        <dbReference type="EMBL" id="OGG10120.1"/>
    </source>
</evidence>
<gene>
    <name evidence="5" type="ORF">A2154_00135</name>
</gene>
<dbReference type="InterPro" id="IPR039528">
    <property type="entry name" value="DPM1-like"/>
</dbReference>
<comment type="similarity">
    <text evidence="1">Belongs to the glycosyltransferase 2 family.</text>
</comment>
<dbReference type="Proteomes" id="UP000176854">
    <property type="component" value="Unassembled WGS sequence"/>
</dbReference>
<dbReference type="STRING" id="1798373.A2154_00135"/>
<dbReference type="EMBL" id="MFJC01000004">
    <property type="protein sequence ID" value="OGG10120.1"/>
    <property type="molecule type" value="Genomic_DNA"/>
</dbReference>
<dbReference type="GO" id="GO:0009247">
    <property type="term" value="P:glycolipid biosynthetic process"/>
    <property type="evidence" value="ECO:0007669"/>
    <property type="project" value="TreeGrafter"/>
</dbReference>
<dbReference type="Pfam" id="PF00535">
    <property type="entry name" value="Glycos_transf_2"/>
    <property type="match status" value="1"/>
</dbReference>
<reference evidence="5 6" key="1">
    <citation type="journal article" date="2016" name="Nat. Commun.">
        <title>Thousands of microbial genomes shed light on interconnected biogeochemical processes in an aquifer system.</title>
        <authorList>
            <person name="Anantharaman K."/>
            <person name="Brown C.T."/>
            <person name="Hug L.A."/>
            <person name="Sharon I."/>
            <person name="Castelle C.J."/>
            <person name="Probst A.J."/>
            <person name="Thomas B.C."/>
            <person name="Singh A."/>
            <person name="Wilkins M.J."/>
            <person name="Karaoz U."/>
            <person name="Brodie E.L."/>
            <person name="Williams K.H."/>
            <person name="Hubbard S.S."/>
            <person name="Banfield J.F."/>
        </authorList>
    </citation>
    <scope>NUCLEOTIDE SEQUENCE [LARGE SCALE GENOMIC DNA]</scope>
</reference>